<dbReference type="PANTHER" id="PTHR12461:SF43">
    <property type="entry name" value="HSPB1-ASSOCIATED PROTEIN 1"/>
    <property type="match status" value="1"/>
</dbReference>
<accession>A0A836C731</accession>
<comment type="caution">
    <text evidence="5">The sequence shown here is derived from an EMBL/GenBank/DDBJ whole genome shotgun (WGS) entry which is preliminary data.</text>
</comment>
<evidence type="ECO:0000313" key="6">
    <source>
        <dbReference type="Proteomes" id="UP000664859"/>
    </source>
</evidence>
<keyword evidence="6" id="KW-1185">Reference proteome</keyword>
<protein>
    <recommendedName>
        <fullName evidence="4">JmjC domain-containing protein</fullName>
    </recommendedName>
</protein>
<dbReference type="OrthoDB" id="44887at2759"/>
<name>A0A836C731_9STRA</name>
<gene>
    <name evidence="5" type="ORF">JKP88DRAFT_338118</name>
</gene>
<reference evidence="5" key="1">
    <citation type="submission" date="2021-02" db="EMBL/GenBank/DDBJ databases">
        <title>First Annotated Genome of the Yellow-green Alga Tribonema minus.</title>
        <authorList>
            <person name="Mahan K.M."/>
        </authorList>
    </citation>
    <scope>NUCLEOTIDE SEQUENCE</scope>
    <source>
        <strain evidence="5">UTEX B ZZ1240</strain>
    </source>
</reference>
<dbReference type="Pfam" id="PF13621">
    <property type="entry name" value="Cupin_8"/>
    <property type="match status" value="1"/>
</dbReference>
<dbReference type="SMART" id="SM00558">
    <property type="entry name" value="JmjC"/>
    <property type="match status" value="1"/>
</dbReference>
<keyword evidence="2" id="KW-0963">Cytoplasm</keyword>
<dbReference type="SUPFAM" id="SSF51197">
    <property type="entry name" value="Clavaminate synthase-like"/>
    <property type="match status" value="1"/>
</dbReference>
<dbReference type="InterPro" id="IPR003347">
    <property type="entry name" value="JmjC_dom"/>
</dbReference>
<feature type="domain" description="JmjC" evidence="4">
    <location>
        <begin position="57"/>
        <end position="231"/>
    </location>
</feature>
<dbReference type="Proteomes" id="UP000664859">
    <property type="component" value="Unassembled WGS sequence"/>
</dbReference>
<dbReference type="Gene3D" id="2.60.120.10">
    <property type="entry name" value="Jelly Rolls"/>
    <property type="match status" value="1"/>
</dbReference>
<organism evidence="5 6">
    <name type="scientific">Tribonema minus</name>
    <dbReference type="NCBI Taxonomy" id="303371"/>
    <lineage>
        <taxon>Eukaryota</taxon>
        <taxon>Sar</taxon>
        <taxon>Stramenopiles</taxon>
        <taxon>Ochrophyta</taxon>
        <taxon>PX clade</taxon>
        <taxon>Xanthophyceae</taxon>
        <taxon>Tribonematales</taxon>
        <taxon>Tribonemataceae</taxon>
        <taxon>Tribonema</taxon>
    </lineage>
</organism>
<dbReference type="PANTHER" id="PTHR12461">
    <property type="entry name" value="HYPOXIA-INDUCIBLE FACTOR 1 ALPHA INHIBITOR-RELATED"/>
    <property type="match status" value="1"/>
</dbReference>
<dbReference type="AlphaFoldDB" id="A0A836C731"/>
<dbReference type="EMBL" id="JAFCMP010000548">
    <property type="protein sequence ID" value="KAG5175480.1"/>
    <property type="molecule type" value="Genomic_DNA"/>
</dbReference>
<dbReference type="InterPro" id="IPR014710">
    <property type="entry name" value="RmlC-like_jellyroll"/>
</dbReference>
<evidence type="ECO:0000256" key="2">
    <source>
        <dbReference type="ARBA" id="ARBA00022490"/>
    </source>
</evidence>
<evidence type="ECO:0000256" key="1">
    <source>
        <dbReference type="ARBA" id="ARBA00004496"/>
    </source>
</evidence>
<comment type="subcellular location">
    <subcellularLocation>
        <location evidence="1">Cytoplasm</location>
    </subcellularLocation>
</comment>
<sequence>MQLFQQALHDQHELNVRSTFRVHPRVPRTVREPECIYVQDATLNHFKEWVEGKQIDDTNPFQRYDRNEFWAYADYMHFGEIFGERTEAAAALLDWSSIGIGDAPQPTFWLGSAGAHTPLHFDTYGTNVVVQLHGEKRWTLFPPSATELLKPTRIPFEESSVYSGLDIRQLDGHSATGAAALCQTAVLRPGDVLFVPRHWWHFVECTSTAMSVNLWMDHPDDPSARVTEALARVVVTSMQEALESQLGSEWLSPTEEEWTPDQAMEMLQIAVQSQSSAGDAPPQPPASFQDVLDALLAPTTLQHIARQLTRR</sequence>
<comment type="function">
    <text evidence="3">May play a role in cellular stress response.</text>
</comment>
<evidence type="ECO:0000256" key="3">
    <source>
        <dbReference type="ARBA" id="ARBA00037342"/>
    </source>
</evidence>
<dbReference type="GO" id="GO:0005737">
    <property type="term" value="C:cytoplasm"/>
    <property type="evidence" value="ECO:0007669"/>
    <property type="project" value="UniProtKB-SubCell"/>
</dbReference>
<dbReference type="InterPro" id="IPR041667">
    <property type="entry name" value="Cupin_8"/>
</dbReference>
<dbReference type="PROSITE" id="PS51184">
    <property type="entry name" value="JMJC"/>
    <property type="match status" value="1"/>
</dbReference>
<evidence type="ECO:0000313" key="5">
    <source>
        <dbReference type="EMBL" id="KAG5175480.1"/>
    </source>
</evidence>
<evidence type="ECO:0000259" key="4">
    <source>
        <dbReference type="PROSITE" id="PS51184"/>
    </source>
</evidence>
<proteinExistence type="predicted"/>